<reference evidence="1 2" key="1">
    <citation type="submission" date="2017-10" db="EMBL/GenBank/DDBJ databases">
        <title>Comparative genomics between pathogenic Norcardia.</title>
        <authorList>
            <person name="Zeng L."/>
        </authorList>
    </citation>
    <scope>NUCLEOTIDE SEQUENCE [LARGE SCALE GENOMIC DNA]</scope>
    <source>
        <strain evidence="1 2">NC_YFY_NT001</strain>
    </source>
</reference>
<dbReference type="AlphaFoldDB" id="A0A291REQ4"/>
<dbReference type="KEGG" id="ntp:CRH09_04695"/>
<protein>
    <submittedName>
        <fullName evidence="1">Uncharacterized protein</fullName>
    </submittedName>
</protein>
<dbReference type="EMBL" id="CP023778">
    <property type="protein sequence ID" value="ATL65614.1"/>
    <property type="molecule type" value="Genomic_DNA"/>
</dbReference>
<gene>
    <name evidence="1" type="ORF">CRH09_04695</name>
</gene>
<evidence type="ECO:0000313" key="2">
    <source>
        <dbReference type="Proteomes" id="UP000221961"/>
    </source>
</evidence>
<organism evidence="1 2">
    <name type="scientific">Nocardia terpenica</name>
    <dbReference type="NCBI Taxonomy" id="455432"/>
    <lineage>
        <taxon>Bacteria</taxon>
        <taxon>Bacillati</taxon>
        <taxon>Actinomycetota</taxon>
        <taxon>Actinomycetes</taxon>
        <taxon>Mycobacteriales</taxon>
        <taxon>Nocardiaceae</taxon>
        <taxon>Nocardia</taxon>
    </lineage>
</organism>
<accession>A0A291REQ4</accession>
<dbReference type="Proteomes" id="UP000221961">
    <property type="component" value="Chromosome"/>
</dbReference>
<name>A0A291REQ4_9NOCA</name>
<proteinExistence type="predicted"/>
<evidence type="ECO:0000313" key="1">
    <source>
        <dbReference type="EMBL" id="ATL65614.1"/>
    </source>
</evidence>
<sequence>MLLAGIHLQQNMTRMTKGDAMTIETSVVAVEARILHAMRVAGWLKADRVGAWLPGVPGIDDVLTDLVAREMLRAMETPQGTMYATTESGAALADNAVADLAAGSAVGQLLDEFEIGDPLLKERVTAFQRTRDATGAMAVIEFHSGRVDLLRRIGEASVLWSGYPTRFEAAIRAIEDGELDHVASPLIDSYHTVWHLLHRDLRIVADKLSG</sequence>